<dbReference type="Pfam" id="PF13374">
    <property type="entry name" value="TPR_10"/>
    <property type="match status" value="1"/>
</dbReference>
<dbReference type="AlphaFoldDB" id="A0A840UA59"/>
<name>A0A840UA59_9GAMM</name>
<dbReference type="Proteomes" id="UP000591735">
    <property type="component" value="Unassembled WGS sequence"/>
</dbReference>
<dbReference type="Pfam" id="PF13424">
    <property type="entry name" value="TPR_12"/>
    <property type="match status" value="3"/>
</dbReference>
<dbReference type="SUPFAM" id="SSF48452">
    <property type="entry name" value="TPR-like"/>
    <property type="match status" value="2"/>
</dbReference>
<dbReference type="EMBL" id="JACHFE010000001">
    <property type="protein sequence ID" value="MBB5320060.1"/>
    <property type="molecule type" value="Genomic_DNA"/>
</dbReference>
<evidence type="ECO:0000256" key="1">
    <source>
        <dbReference type="SAM" id="SignalP"/>
    </source>
</evidence>
<dbReference type="InterPro" id="IPR019734">
    <property type="entry name" value="TPR_rpt"/>
</dbReference>
<dbReference type="PANTHER" id="PTHR10098">
    <property type="entry name" value="RAPSYN-RELATED"/>
    <property type="match status" value="1"/>
</dbReference>
<reference evidence="2 3" key="1">
    <citation type="submission" date="2020-08" db="EMBL/GenBank/DDBJ databases">
        <title>Genomic Encyclopedia of Type Strains, Phase IV (KMG-IV): sequencing the most valuable type-strain genomes for metagenomic binning, comparative biology and taxonomic classification.</title>
        <authorList>
            <person name="Goeker M."/>
        </authorList>
    </citation>
    <scope>NUCLEOTIDE SEQUENCE [LARGE SCALE GENOMIC DNA]</scope>
    <source>
        <strain evidence="2 3">DSM 22359</strain>
    </source>
</reference>
<feature type="signal peptide" evidence="1">
    <location>
        <begin position="1"/>
        <end position="27"/>
    </location>
</feature>
<keyword evidence="1" id="KW-0732">Signal</keyword>
<keyword evidence="3" id="KW-1185">Reference proteome</keyword>
<protein>
    <submittedName>
        <fullName evidence="2">Tetratricopeptide (TPR) repeat protein</fullName>
    </submittedName>
</protein>
<evidence type="ECO:0000313" key="2">
    <source>
        <dbReference type="EMBL" id="MBB5320060.1"/>
    </source>
</evidence>
<dbReference type="RefSeq" id="WP_183699476.1">
    <property type="nucleotide sequence ID" value="NZ_JACHFE010000001.1"/>
</dbReference>
<gene>
    <name evidence="2" type="ORF">HNR38_000528</name>
</gene>
<organism evidence="2 3">
    <name type="scientific">Marinobacter oulmenensis</name>
    <dbReference type="NCBI Taxonomy" id="643747"/>
    <lineage>
        <taxon>Bacteria</taxon>
        <taxon>Pseudomonadati</taxon>
        <taxon>Pseudomonadota</taxon>
        <taxon>Gammaproteobacteria</taxon>
        <taxon>Pseudomonadales</taxon>
        <taxon>Marinobacteraceae</taxon>
        <taxon>Marinobacter</taxon>
    </lineage>
</organism>
<dbReference type="SMART" id="SM00028">
    <property type="entry name" value="TPR"/>
    <property type="match status" value="7"/>
</dbReference>
<proteinExistence type="predicted"/>
<feature type="chain" id="PRO_5032402413" evidence="1">
    <location>
        <begin position="28"/>
        <end position="446"/>
    </location>
</feature>
<evidence type="ECO:0000313" key="3">
    <source>
        <dbReference type="Proteomes" id="UP000591735"/>
    </source>
</evidence>
<comment type="caution">
    <text evidence="2">The sequence shown here is derived from an EMBL/GenBank/DDBJ whole genome shotgun (WGS) entry which is preliminary data.</text>
</comment>
<sequence length="446" mass="48456">MPHNRLFPNGYLTLLITLLFVASAVSAATDEWQTLQSQATAAYQAAEYEQARKAVNKAIARAQKADNGAAYQASSLNLLAFIESAQGDSQAAIEAMDQALALAGQTYPDPHGTLASLRLNRGLLLHRAGQAKEADAALGQVIDDYLQLNDTGNGNLWKAVLTRAQILADQSPGEAVALLSQATRGLTSASGKTLQPDANNAVALTLLLGRVQYQQGQYQKALDSLNAARSSNTSTGDSQQQIEILELMARCHDALGQSDVSIQAHKQLLELRAGEPASMARVMHLNELAMTHQGQKQYGQAAQLYQEALEMLEQMGKTGSAEQALVLGNFGSLRLTQKRTDAALPLLKQAYALHQRPGQYPQEASASAGYLGALYYNLGRLESAEQPFLDALRWLEQAPGTNPQARLVALENLRALYTRWGKPGKARPYERKAQALRAEIREQRER</sequence>
<dbReference type="InterPro" id="IPR011990">
    <property type="entry name" value="TPR-like_helical_dom_sf"/>
</dbReference>
<accession>A0A840UA59</accession>
<dbReference type="Gene3D" id="1.25.40.10">
    <property type="entry name" value="Tetratricopeptide repeat domain"/>
    <property type="match status" value="3"/>
</dbReference>